<dbReference type="InterPro" id="IPR012337">
    <property type="entry name" value="RNaseH-like_sf"/>
</dbReference>
<accession>A0A1H2TZW8</accession>
<name>A0A1H2TZW8_9FIRM</name>
<sequence length="327" mass="38673">MNVYDYLLDSKKIIPTAFNSKKICFLDIETTGLNRQYSSIYLIGLLYFNEDKKTWCLRQYFANHIKEEEELLKGFNLFIKKFNLIITYNGDNFDIPFINYRMKKYNINNNIARLESLDLYKKIKEESSFLNLNNYKLKSIEQFLGIHRKDEYSGKDCISFYYQYIKNGNKILKDRILKHNFDDLYYLGDIIRIFDHLNNIKSFTISINSKDKKVCIKDIVINGDIIKVFCHISNADKNVNIIYYDNGFNLDWKSDSIVIDLEAREGLVTPTRKALFIDKKNFPSKINGLKDLSDYMVPNNIILIKVGNKYIIENIKNLIKELIFYVI</sequence>
<dbReference type="EMBL" id="FNNG01000002">
    <property type="protein sequence ID" value="SDW49515.1"/>
    <property type="molecule type" value="Genomic_DNA"/>
</dbReference>
<organism evidence="2 3">
    <name type="scientific">Tepidimicrobium xylanilyticum</name>
    <dbReference type="NCBI Taxonomy" id="1123352"/>
    <lineage>
        <taxon>Bacteria</taxon>
        <taxon>Bacillati</taxon>
        <taxon>Bacillota</taxon>
        <taxon>Tissierellia</taxon>
        <taxon>Tissierellales</taxon>
        <taxon>Tepidimicrobiaceae</taxon>
        <taxon>Tepidimicrobium</taxon>
    </lineage>
</organism>
<dbReference type="PANTHER" id="PTHR38462">
    <property type="entry name" value="EXONUCLEASE-LIKE PROTEIN"/>
    <property type="match status" value="1"/>
</dbReference>
<dbReference type="PANTHER" id="PTHR38462:SF1">
    <property type="entry name" value="YPRB RIBONUCLEASE H-LIKE DOMAIN-CONTAINING PROTEIN"/>
    <property type="match status" value="1"/>
</dbReference>
<dbReference type="RefSeq" id="WP_093751189.1">
    <property type="nucleotide sequence ID" value="NZ_BSYN01000014.1"/>
</dbReference>
<dbReference type="Proteomes" id="UP000198828">
    <property type="component" value="Unassembled WGS sequence"/>
</dbReference>
<evidence type="ECO:0000313" key="2">
    <source>
        <dbReference type="EMBL" id="SDW49515.1"/>
    </source>
</evidence>
<dbReference type="InterPro" id="IPR036397">
    <property type="entry name" value="RNaseH_sf"/>
</dbReference>
<dbReference type="GO" id="GO:0003676">
    <property type="term" value="F:nucleic acid binding"/>
    <property type="evidence" value="ECO:0007669"/>
    <property type="project" value="InterPro"/>
</dbReference>
<dbReference type="Gene3D" id="3.30.420.10">
    <property type="entry name" value="Ribonuclease H-like superfamily/Ribonuclease H"/>
    <property type="match status" value="1"/>
</dbReference>
<proteinExistence type="predicted"/>
<dbReference type="SUPFAM" id="SSF53098">
    <property type="entry name" value="Ribonuclease H-like"/>
    <property type="match status" value="1"/>
</dbReference>
<dbReference type="OrthoDB" id="9790530at2"/>
<dbReference type="Pfam" id="PF13482">
    <property type="entry name" value="RNase_H_2"/>
    <property type="match status" value="1"/>
</dbReference>
<gene>
    <name evidence="2" type="ORF">SAMN05660923_00854</name>
</gene>
<dbReference type="AlphaFoldDB" id="A0A1H2TZW8"/>
<dbReference type="InterPro" id="IPR038720">
    <property type="entry name" value="YprB_RNase_H-like_dom"/>
</dbReference>
<feature type="domain" description="YprB ribonuclease H-like" evidence="1">
    <location>
        <begin position="24"/>
        <end position="187"/>
    </location>
</feature>
<reference evidence="2 3" key="1">
    <citation type="submission" date="2016-10" db="EMBL/GenBank/DDBJ databases">
        <authorList>
            <person name="de Groot N.N."/>
        </authorList>
    </citation>
    <scope>NUCLEOTIDE SEQUENCE [LARGE SCALE GENOMIC DNA]</scope>
    <source>
        <strain evidence="2 3">DSM 23310</strain>
    </source>
</reference>
<evidence type="ECO:0000259" key="1">
    <source>
        <dbReference type="Pfam" id="PF13482"/>
    </source>
</evidence>
<evidence type="ECO:0000313" key="3">
    <source>
        <dbReference type="Proteomes" id="UP000198828"/>
    </source>
</evidence>
<protein>
    <recommendedName>
        <fullName evidence="1">YprB ribonuclease H-like domain-containing protein</fullName>
    </recommendedName>
</protein>
<keyword evidence="3" id="KW-1185">Reference proteome</keyword>